<organism evidence="6 7">
    <name type="scientific">Candidatus Buchananbacteria bacterium RIFCSPLOWO2_02_FULL_46_11b</name>
    <dbReference type="NCBI Taxonomy" id="1797548"/>
    <lineage>
        <taxon>Bacteria</taxon>
        <taxon>Candidatus Buchananiibacteriota</taxon>
    </lineage>
</organism>
<feature type="transmembrane region" description="Helical" evidence="3">
    <location>
        <begin position="21"/>
        <end position="39"/>
    </location>
</feature>
<dbReference type="PANTHER" id="PTHR30627">
    <property type="entry name" value="PEPTIDOGLYCAN D,D-TRANSPEPTIDASE"/>
    <property type="match status" value="1"/>
</dbReference>
<protein>
    <recommendedName>
        <fullName evidence="8">Penicillin-binding protein transpeptidase domain-containing protein</fullName>
    </recommendedName>
</protein>
<evidence type="ECO:0000259" key="5">
    <source>
        <dbReference type="Pfam" id="PF03717"/>
    </source>
</evidence>
<accession>A0A1G1YYZ3</accession>
<dbReference type="AlphaFoldDB" id="A0A1G1YYZ3"/>
<proteinExistence type="predicted"/>
<dbReference type="GO" id="GO:0008658">
    <property type="term" value="F:penicillin binding"/>
    <property type="evidence" value="ECO:0007669"/>
    <property type="project" value="InterPro"/>
</dbReference>
<name>A0A1G1YYZ3_9BACT</name>
<keyword evidence="2 3" id="KW-0472">Membrane</keyword>
<dbReference type="GO" id="GO:0005886">
    <property type="term" value="C:plasma membrane"/>
    <property type="evidence" value="ECO:0007669"/>
    <property type="project" value="TreeGrafter"/>
</dbReference>
<evidence type="ECO:0000259" key="4">
    <source>
        <dbReference type="Pfam" id="PF00905"/>
    </source>
</evidence>
<evidence type="ECO:0000256" key="3">
    <source>
        <dbReference type="SAM" id="Phobius"/>
    </source>
</evidence>
<dbReference type="SUPFAM" id="SSF56519">
    <property type="entry name" value="Penicillin binding protein dimerisation domain"/>
    <property type="match status" value="1"/>
</dbReference>
<dbReference type="InterPro" id="IPR001460">
    <property type="entry name" value="PCN-bd_Tpept"/>
</dbReference>
<dbReference type="GO" id="GO:0071555">
    <property type="term" value="P:cell wall organization"/>
    <property type="evidence" value="ECO:0007669"/>
    <property type="project" value="TreeGrafter"/>
</dbReference>
<dbReference type="InterPro" id="IPR050515">
    <property type="entry name" value="Beta-lactam/transpept"/>
</dbReference>
<keyword evidence="3" id="KW-1133">Transmembrane helix</keyword>
<reference evidence="6 7" key="1">
    <citation type="journal article" date="2016" name="Nat. Commun.">
        <title>Thousands of microbial genomes shed light on interconnected biogeochemical processes in an aquifer system.</title>
        <authorList>
            <person name="Anantharaman K."/>
            <person name="Brown C.T."/>
            <person name="Hug L.A."/>
            <person name="Sharon I."/>
            <person name="Castelle C.J."/>
            <person name="Probst A.J."/>
            <person name="Thomas B.C."/>
            <person name="Singh A."/>
            <person name="Wilkins M.J."/>
            <person name="Karaoz U."/>
            <person name="Brodie E.L."/>
            <person name="Williams K.H."/>
            <person name="Hubbard S.S."/>
            <person name="Banfield J.F."/>
        </authorList>
    </citation>
    <scope>NUCLEOTIDE SEQUENCE [LARGE SCALE GENOMIC DNA]</scope>
</reference>
<evidence type="ECO:0000256" key="1">
    <source>
        <dbReference type="ARBA" id="ARBA00004370"/>
    </source>
</evidence>
<feature type="domain" description="Penicillin-binding protein dimerisation" evidence="5">
    <location>
        <begin position="65"/>
        <end position="217"/>
    </location>
</feature>
<dbReference type="InterPro" id="IPR005311">
    <property type="entry name" value="PBP_dimer"/>
</dbReference>
<dbReference type="Gene3D" id="3.90.1310.10">
    <property type="entry name" value="Penicillin-binding protein 2a (Domain 2)"/>
    <property type="match status" value="1"/>
</dbReference>
<dbReference type="InterPro" id="IPR036138">
    <property type="entry name" value="PBP_dimer_sf"/>
</dbReference>
<gene>
    <name evidence="6" type="ORF">A3H67_00630</name>
</gene>
<dbReference type="Gene3D" id="3.40.710.10">
    <property type="entry name" value="DD-peptidase/beta-lactamase superfamily"/>
    <property type="match status" value="1"/>
</dbReference>
<comment type="caution">
    <text evidence="6">The sequence shown here is derived from an EMBL/GenBank/DDBJ whole genome shotgun (WGS) entry which is preliminary data.</text>
</comment>
<feature type="domain" description="Penicillin-binding protein transpeptidase" evidence="4">
    <location>
        <begin position="261"/>
        <end position="480"/>
    </location>
</feature>
<dbReference type="InterPro" id="IPR012338">
    <property type="entry name" value="Beta-lactam/transpept-like"/>
</dbReference>
<dbReference type="PANTHER" id="PTHR30627:SF1">
    <property type="entry name" value="PEPTIDOGLYCAN D,D-TRANSPEPTIDASE FTSI"/>
    <property type="match status" value="1"/>
</dbReference>
<keyword evidence="3" id="KW-0812">Transmembrane</keyword>
<dbReference type="Proteomes" id="UP000177408">
    <property type="component" value="Unassembled WGS sequence"/>
</dbReference>
<feature type="non-terminal residue" evidence="6">
    <location>
        <position position="482"/>
    </location>
</feature>
<evidence type="ECO:0000313" key="6">
    <source>
        <dbReference type="EMBL" id="OGY56996.1"/>
    </source>
</evidence>
<dbReference type="Pfam" id="PF00905">
    <property type="entry name" value="Transpeptidase"/>
    <property type="match status" value="1"/>
</dbReference>
<evidence type="ECO:0008006" key="8">
    <source>
        <dbReference type="Google" id="ProtNLM"/>
    </source>
</evidence>
<evidence type="ECO:0000313" key="7">
    <source>
        <dbReference type="Proteomes" id="UP000177408"/>
    </source>
</evidence>
<comment type="subcellular location">
    <subcellularLocation>
        <location evidence="1">Membrane</location>
    </subcellularLocation>
</comment>
<dbReference type="Pfam" id="PF03717">
    <property type="entry name" value="PBP_dimer"/>
    <property type="match status" value="1"/>
</dbReference>
<evidence type="ECO:0000256" key="2">
    <source>
        <dbReference type="ARBA" id="ARBA00023136"/>
    </source>
</evidence>
<sequence length="482" mass="53200">MAVIGKKEKFGFLINNGGRMIILALVIFFLALLIVLRLFSLQVIQHDFYLALATQKHEVYKDLFPQRGSIYVREKGELYPLVASRDYYLVYAEPSKIEDAGAVIDAITPVLGLEKAEWQELLGRLNKKADPYEPIKHKATKQQADQIKEKNLAGIGFTPEPYRFYPETGIGGHIFGFVGNKDDKIAGQYGLEGYFNKELAGRPGLIKSFKDALGSLITIGSRSIKKAENGSDLVLTIDRQVQFTACLKLKEYTEKFQAEGGTVIIMRPTGAILAMCSLPDFDPEKYNEAAEINYLNNPAIFTAFEPGSVFKAFTMAAGLDTGQVSPETTYFDKGERKVEPYTLKNSDNKAHGTTTMSQVLEKSLNLGAIFVEQTVGKEIFKKYLSDFGFGKKSGIELDTEMPGDLSSLNKRGDIFGMTASYGQGITVTPLQLASAFAAIANQGKLVKPYIVSEIIKPGGEKEIFQPREVRQVMSPKTAAILT</sequence>
<dbReference type="SUPFAM" id="SSF56601">
    <property type="entry name" value="beta-lactamase/transpeptidase-like"/>
    <property type="match status" value="1"/>
</dbReference>
<dbReference type="EMBL" id="MHIR01000043">
    <property type="protein sequence ID" value="OGY56996.1"/>
    <property type="molecule type" value="Genomic_DNA"/>
</dbReference>